<keyword evidence="3" id="KW-1185">Reference proteome</keyword>
<accession>A0A8J3IN23</accession>
<organism evidence="2 3">
    <name type="scientific">Reticulibacter mediterranei</name>
    <dbReference type="NCBI Taxonomy" id="2778369"/>
    <lineage>
        <taxon>Bacteria</taxon>
        <taxon>Bacillati</taxon>
        <taxon>Chloroflexota</taxon>
        <taxon>Ktedonobacteria</taxon>
        <taxon>Ktedonobacterales</taxon>
        <taxon>Reticulibacteraceae</taxon>
        <taxon>Reticulibacter</taxon>
    </lineage>
</organism>
<name>A0A8J3IN23_9CHLR</name>
<dbReference type="Pfam" id="PF13814">
    <property type="entry name" value="Replic_Relax"/>
    <property type="match status" value="1"/>
</dbReference>
<evidence type="ECO:0000313" key="3">
    <source>
        <dbReference type="Proteomes" id="UP000597444"/>
    </source>
</evidence>
<feature type="compositionally biased region" description="Polar residues" evidence="1">
    <location>
        <begin position="7"/>
        <end position="16"/>
    </location>
</feature>
<dbReference type="InterPro" id="IPR036388">
    <property type="entry name" value="WH-like_DNA-bd_sf"/>
</dbReference>
<dbReference type="InterPro" id="IPR025855">
    <property type="entry name" value="Replic_Relax"/>
</dbReference>
<reference evidence="2" key="1">
    <citation type="submission" date="2020-10" db="EMBL/GenBank/DDBJ databases">
        <title>Taxonomic study of unclassified bacteria belonging to the class Ktedonobacteria.</title>
        <authorList>
            <person name="Yabe S."/>
            <person name="Wang C.M."/>
            <person name="Zheng Y."/>
            <person name="Sakai Y."/>
            <person name="Cavaletti L."/>
            <person name="Monciardini P."/>
            <person name="Donadio S."/>
        </authorList>
    </citation>
    <scope>NUCLEOTIDE SEQUENCE</scope>
    <source>
        <strain evidence="2">ID150040</strain>
    </source>
</reference>
<evidence type="ECO:0000313" key="2">
    <source>
        <dbReference type="EMBL" id="GHO98639.1"/>
    </source>
</evidence>
<dbReference type="EMBL" id="BNJK01000002">
    <property type="protein sequence ID" value="GHO98639.1"/>
    <property type="molecule type" value="Genomic_DNA"/>
</dbReference>
<dbReference type="RefSeq" id="WP_220209345.1">
    <property type="nucleotide sequence ID" value="NZ_BNJK01000002.1"/>
</dbReference>
<gene>
    <name evidence="2" type="ORF">KSF_086870</name>
</gene>
<dbReference type="Gene3D" id="1.10.10.10">
    <property type="entry name" value="Winged helix-like DNA-binding domain superfamily/Winged helix DNA-binding domain"/>
    <property type="match status" value="1"/>
</dbReference>
<evidence type="ECO:0000256" key="1">
    <source>
        <dbReference type="SAM" id="MobiDB-lite"/>
    </source>
</evidence>
<dbReference type="SUPFAM" id="SSF46785">
    <property type="entry name" value="Winged helix' DNA-binding domain"/>
    <property type="match status" value="1"/>
</dbReference>
<proteinExistence type="predicted"/>
<dbReference type="AlphaFoldDB" id="A0A8J3IN23"/>
<feature type="region of interest" description="Disordered" evidence="1">
    <location>
        <begin position="1"/>
        <end position="22"/>
    </location>
</feature>
<protein>
    <submittedName>
        <fullName evidence="2">Uncharacterized protein</fullName>
    </submittedName>
</protein>
<comment type="caution">
    <text evidence="2">The sequence shown here is derived from an EMBL/GenBank/DDBJ whole genome shotgun (WGS) entry which is preliminary data.</text>
</comment>
<dbReference type="InterPro" id="IPR036390">
    <property type="entry name" value="WH_DNA-bd_sf"/>
</dbReference>
<sequence>MGHNRSQETPASTGQHTPLEADERSVLSRLLHTPLLRVEDLHISTGLSRATLYRLLARMQQHTWVEAVSIPALGVRSCSCYYLSTQGIARLAHEQGDDPVHLARQWGATEHALLRLLPRAPQRLALQEILWEVCLSAPEHLTSQGQRSAIAWHIVHDYAYPVPEGERQGSRCRVSALVFLRRRPQVAHYPDALREEAAQQQARAHEAWYALQFLQDSPLLSMSAIERWLARLMVARAHAPWFSPVVVLLASPEREALWHACARWIGEQQQPHTAFSAIVTVLTPDTTRQAEDFWLRSFRQLGTGTARRLDSVLSPVALDTLPTAMQVLFGNEEATTTPTLRPIMPEQAMPSSLQKATKQHSRATPIVRGRFANRIARARASQRLHHLPVPLAALTLTERERGLLSLLEHCPFASVEELASWLGLRPSTVARQLGELARAQWVQEAHTLLPEHPHTRASTRWVLTERSLSALAATSPLPLGPQMIVVEGSPAGHSTVLPKRAAMLRREAAWRHQRGVYAICAHLARACRMMSEAGTAHSFWWSAQLGTRRYRWQDTICLFQPDVLFEIRTGEHRLRYWLEYLAGDPSGRTIERTLLVYSRYVQSRAWRAEDALLPRLCVVLDGPAQERRFARGLTQEAPLLTPLSLLSTTMGRIHTRGAFAPIWWSLLPTRGAPEEKAPVRVSLLDASFPSREA</sequence>
<dbReference type="Proteomes" id="UP000597444">
    <property type="component" value="Unassembled WGS sequence"/>
</dbReference>